<feature type="region of interest" description="Disordered" evidence="1">
    <location>
        <begin position="1"/>
        <end position="47"/>
    </location>
</feature>
<organism evidence="2 3">
    <name type="scientific">Streptomyces formicae</name>
    <dbReference type="NCBI Taxonomy" id="1616117"/>
    <lineage>
        <taxon>Bacteria</taxon>
        <taxon>Bacillati</taxon>
        <taxon>Actinomycetota</taxon>
        <taxon>Actinomycetes</taxon>
        <taxon>Kitasatosporales</taxon>
        <taxon>Streptomycetaceae</taxon>
        <taxon>Streptomyces</taxon>
    </lineage>
</organism>
<evidence type="ECO:0000256" key="1">
    <source>
        <dbReference type="SAM" id="MobiDB-lite"/>
    </source>
</evidence>
<name>A0A291QCG3_9ACTN</name>
<feature type="compositionally biased region" description="Low complexity" evidence="1">
    <location>
        <begin position="17"/>
        <end position="28"/>
    </location>
</feature>
<gene>
    <name evidence="2" type="ORF">KY5_4373c</name>
</gene>
<protein>
    <submittedName>
        <fullName evidence="2">Uncharacterized protein</fullName>
    </submittedName>
</protein>
<sequence length="115" mass="11854">MNTPTTPKSPPRPPTGPCAAKPSAAPPAVGEPKGVAEGVPIAVRPDPQAGDGRFPIAWLHICAPRGTVPTATSKCLCGRDRSAVGHHKVLALIDDHEAHRDACPLRLPPEGRAAA</sequence>
<dbReference type="AlphaFoldDB" id="A0A291QCG3"/>
<evidence type="ECO:0000313" key="2">
    <source>
        <dbReference type="EMBL" id="ATL29391.1"/>
    </source>
</evidence>
<accession>A0A291QCG3</accession>
<reference evidence="2 3" key="1">
    <citation type="submission" date="2017-08" db="EMBL/GenBank/DDBJ databases">
        <title>Complete Genome Sequence of Streptomyces formicae KY5, the formicamycin producer.</title>
        <authorList>
            <person name="Holmes N.A."/>
            <person name="Devine R."/>
            <person name="Qin Z."/>
            <person name="Seipke R.F."/>
            <person name="Wilkinson B."/>
            <person name="Hutchings M.I."/>
        </authorList>
    </citation>
    <scope>NUCLEOTIDE SEQUENCE [LARGE SCALE GENOMIC DNA]</scope>
    <source>
        <strain evidence="2 3">KY5</strain>
    </source>
</reference>
<keyword evidence="3" id="KW-1185">Reference proteome</keyword>
<dbReference type="Proteomes" id="UP000221011">
    <property type="component" value="Chromosome"/>
</dbReference>
<proteinExistence type="predicted"/>
<feature type="compositionally biased region" description="Pro residues" evidence="1">
    <location>
        <begin position="7"/>
        <end position="16"/>
    </location>
</feature>
<dbReference type="KEGG" id="sfk:KY5_4373c"/>
<dbReference type="EMBL" id="CP022685">
    <property type="protein sequence ID" value="ATL29391.1"/>
    <property type="molecule type" value="Genomic_DNA"/>
</dbReference>
<evidence type="ECO:0000313" key="3">
    <source>
        <dbReference type="Proteomes" id="UP000221011"/>
    </source>
</evidence>